<comment type="similarity">
    <text evidence="1">Belongs to the NmrA-type oxidoreductase family.</text>
</comment>
<evidence type="ECO:0000259" key="3">
    <source>
        <dbReference type="Pfam" id="PF05368"/>
    </source>
</evidence>
<evidence type="ECO:0000313" key="4">
    <source>
        <dbReference type="EMBL" id="CZR55932.1"/>
    </source>
</evidence>
<dbReference type="Gene3D" id="3.40.50.720">
    <property type="entry name" value="NAD(P)-binding Rossmann-like Domain"/>
    <property type="match status" value="1"/>
</dbReference>
<protein>
    <submittedName>
        <fullName evidence="4">Related to nitrogen metabolic regulation protein nmr</fullName>
    </submittedName>
</protein>
<dbReference type="CDD" id="cd05251">
    <property type="entry name" value="NmrA_like_SDR_a"/>
    <property type="match status" value="1"/>
</dbReference>
<dbReference type="GO" id="GO:0005634">
    <property type="term" value="C:nucleus"/>
    <property type="evidence" value="ECO:0007669"/>
    <property type="project" value="TreeGrafter"/>
</dbReference>
<sequence length="337" mass="37063">MSKLLVIVGVTGNQGSSVAEAFLKDPTWKIRGTSRDPSKPASLALAAKGIEIVPGDVDNVESLKKAFKGANVIFGNTAFNIGVIIAPTDADIAKLKPNQTTNEYVFDEEVQQGKNIVDAAATVGDSLELFVWSGLSHTKKWSKGKYTNVYHFDSKATVLDYVHEKYPDLAKKTSQLQMGLFINNWKWGQGAVPWEKRPDGSLLLRVPGNGDTPVPFIVPSDAGLFVKALSKLPPGKNIIAYGDLMPWKDLVALWTKITGFPAAFEHATVEDHDKLAPGGYGLEIGEMYAYMQEFGYWGKDDESVIFAKDLDVKPTRIEDYIRNEDWSELINRPVPGS</sequence>
<dbReference type="SUPFAM" id="SSF51735">
    <property type="entry name" value="NAD(P)-binding Rossmann-fold domains"/>
    <property type="match status" value="1"/>
</dbReference>
<proteinExistence type="inferred from homology"/>
<gene>
    <name evidence="4" type="ORF">PAC_05820</name>
</gene>
<organism evidence="4 5">
    <name type="scientific">Phialocephala subalpina</name>
    <dbReference type="NCBI Taxonomy" id="576137"/>
    <lineage>
        <taxon>Eukaryota</taxon>
        <taxon>Fungi</taxon>
        <taxon>Dikarya</taxon>
        <taxon>Ascomycota</taxon>
        <taxon>Pezizomycotina</taxon>
        <taxon>Leotiomycetes</taxon>
        <taxon>Helotiales</taxon>
        <taxon>Mollisiaceae</taxon>
        <taxon>Phialocephala</taxon>
        <taxon>Phialocephala fortinii species complex</taxon>
    </lineage>
</organism>
<dbReference type="Proteomes" id="UP000184330">
    <property type="component" value="Unassembled WGS sequence"/>
</dbReference>
<name>A0A1L7WT25_9HELO</name>
<keyword evidence="5" id="KW-1185">Reference proteome</keyword>
<dbReference type="InterPro" id="IPR036291">
    <property type="entry name" value="NAD(P)-bd_dom_sf"/>
</dbReference>
<dbReference type="PANTHER" id="PTHR42748">
    <property type="entry name" value="NITROGEN METABOLITE REPRESSION PROTEIN NMRA FAMILY MEMBER"/>
    <property type="match status" value="1"/>
</dbReference>
<dbReference type="Gene3D" id="3.90.25.10">
    <property type="entry name" value="UDP-galactose 4-epimerase, domain 1"/>
    <property type="match status" value="1"/>
</dbReference>
<reference evidence="4 5" key="1">
    <citation type="submission" date="2016-03" db="EMBL/GenBank/DDBJ databases">
        <authorList>
            <person name="Ploux O."/>
        </authorList>
    </citation>
    <scope>NUCLEOTIDE SEQUENCE [LARGE SCALE GENOMIC DNA]</scope>
    <source>
        <strain evidence="4 5">UAMH 11012</strain>
    </source>
</reference>
<accession>A0A1L7WT25</accession>
<dbReference type="PANTHER" id="PTHR42748:SF26">
    <property type="entry name" value="NMRA-LIKE DOMAIN-CONTAINING PROTEIN"/>
    <property type="match status" value="1"/>
</dbReference>
<dbReference type="EMBL" id="FJOG01000007">
    <property type="protein sequence ID" value="CZR55932.1"/>
    <property type="molecule type" value="Genomic_DNA"/>
</dbReference>
<keyword evidence="2" id="KW-0521">NADP</keyword>
<evidence type="ECO:0000256" key="1">
    <source>
        <dbReference type="ARBA" id="ARBA00006328"/>
    </source>
</evidence>
<dbReference type="InterPro" id="IPR051164">
    <property type="entry name" value="NmrA-like_oxidored"/>
</dbReference>
<dbReference type="Pfam" id="PF05368">
    <property type="entry name" value="NmrA"/>
    <property type="match status" value="1"/>
</dbReference>
<evidence type="ECO:0000256" key="2">
    <source>
        <dbReference type="ARBA" id="ARBA00022857"/>
    </source>
</evidence>
<dbReference type="STRING" id="576137.A0A1L7WT25"/>
<dbReference type="AlphaFoldDB" id="A0A1L7WT25"/>
<dbReference type="InterPro" id="IPR008030">
    <property type="entry name" value="NmrA-like"/>
</dbReference>
<feature type="domain" description="NmrA-like" evidence="3">
    <location>
        <begin position="2"/>
        <end position="321"/>
    </location>
</feature>
<dbReference type="OrthoDB" id="3358371at2759"/>
<evidence type="ECO:0000313" key="5">
    <source>
        <dbReference type="Proteomes" id="UP000184330"/>
    </source>
</evidence>